<feature type="non-terminal residue" evidence="2">
    <location>
        <position position="1"/>
    </location>
</feature>
<feature type="transmembrane region" description="Helical" evidence="1">
    <location>
        <begin position="79"/>
        <end position="101"/>
    </location>
</feature>
<proteinExistence type="predicted"/>
<reference evidence="2" key="1">
    <citation type="submission" date="2023-05" db="EMBL/GenBank/DDBJ databases">
        <authorList>
            <person name="Stuckert A."/>
        </authorList>
    </citation>
    <scope>NUCLEOTIDE SEQUENCE</scope>
</reference>
<dbReference type="Proteomes" id="UP001162483">
    <property type="component" value="Unassembled WGS sequence"/>
</dbReference>
<gene>
    <name evidence="2" type="ORF">SPARVUS_LOCUS3039525</name>
</gene>
<accession>A0ABN9BK11</accession>
<comment type="caution">
    <text evidence="2">The sequence shown here is derived from an EMBL/GenBank/DDBJ whole genome shotgun (WGS) entry which is preliminary data.</text>
</comment>
<keyword evidence="3" id="KW-1185">Reference proteome</keyword>
<protein>
    <submittedName>
        <fullName evidence="2">Uncharacterized protein</fullName>
    </submittedName>
</protein>
<evidence type="ECO:0000313" key="3">
    <source>
        <dbReference type="Proteomes" id="UP001162483"/>
    </source>
</evidence>
<keyword evidence="1" id="KW-0812">Transmembrane</keyword>
<name>A0ABN9BK11_9NEOB</name>
<sequence length="106" mass="11867">FYTTSGNPELHSGGRSSWPCGAALGVPAALTLSFIPTMCPQQRPRPSPPADAGIRLLCSGPRDVGTYGRRRLRRREKNLKNIFFFFFFNFKYALSCALPAFCLFFL</sequence>
<evidence type="ECO:0000313" key="2">
    <source>
        <dbReference type="EMBL" id="CAI9547696.1"/>
    </source>
</evidence>
<organism evidence="2 3">
    <name type="scientific">Staurois parvus</name>
    <dbReference type="NCBI Taxonomy" id="386267"/>
    <lineage>
        <taxon>Eukaryota</taxon>
        <taxon>Metazoa</taxon>
        <taxon>Chordata</taxon>
        <taxon>Craniata</taxon>
        <taxon>Vertebrata</taxon>
        <taxon>Euteleostomi</taxon>
        <taxon>Amphibia</taxon>
        <taxon>Batrachia</taxon>
        <taxon>Anura</taxon>
        <taxon>Neobatrachia</taxon>
        <taxon>Ranoidea</taxon>
        <taxon>Ranidae</taxon>
        <taxon>Staurois</taxon>
    </lineage>
</organism>
<feature type="non-terminal residue" evidence="2">
    <location>
        <position position="106"/>
    </location>
</feature>
<dbReference type="EMBL" id="CATNWA010004398">
    <property type="protein sequence ID" value="CAI9547696.1"/>
    <property type="molecule type" value="Genomic_DNA"/>
</dbReference>
<keyword evidence="1" id="KW-1133">Transmembrane helix</keyword>
<keyword evidence="1" id="KW-0472">Membrane</keyword>
<feature type="transmembrane region" description="Helical" evidence="1">
    <location>
        <begin position="16"/>
        <end position="35"/>
    </location>
</feature>
<evidence type="ECO:0000256" key="1">
    <source>
        <dbReference type="SAM" id="Phobius"/>
    </source>
</evidence>